<dbReference type="InterPro" id="IPR046670">
    <property type="entry name" value="DUF6540"/>
</dbReference>
<accession>A0A8H7KGC0</accession>
<evidence type="ECO:0000313" key="2">
    <source>
        <dbReference type="Proteomes" id="UP000629468"/>
    </source>
</evidence>
<gene>
    <name evidence="1" type="ORF">Agabi119p4_5384</name>
</gene>
<evidence type="ECO:0000313" key="1">
    <source>
        <dbReference type="EMBL" id="KAF7773217.1"/>
    </source>
</evidence>
<dbReference type="Proteomes" id="UP000629468">
    <property type="component" value="Unassembled WGS sequence"/>
</dbReference>
<reference evidence="1 2" key="1">
    <citation type="journal article" name="Sci. Rep.">
        <title>Telomere-to-telomere assembled and centromere annotated genomes of the two main subspecies of the button mushroom Agaricus bisporus reveal especially polymorphic chromosome ends.</title>
        <authorList>
            <person name="Sonnenberg A.S.M."/>
            <person name="Sedaghat-Telgerd N."/>
            <person name="Lavrijssen B."/>
            <person name="Ohm R.A."/>
            <person name="Hendrickx P.M."/>
            <person name="Scholtmeijer K."/>
            <person name="Baars J.J.P."/>
            <person name="van Peer A."/>
        </authorList>
    </citation>
    <scope>NUCLEOTIDE SEQUENCE [LARGE SCALE GENOMIC DNA]</scope>
    <source>
        <strain evidence="1 2">H119_p4</strain>
    </source>
</reference>
<dbReference type="AlphaFoldDB" id="A0A8H7KGC0"/>
<dbReference type="Pfam" id="PF20174">
    <property type="entry name" value="DUF6540"/>
    <property type="match status" value="1"/>
</dbReference>
<dbReference type="EMBL" id="JABXXO010000007">
    <property type="protein sequence ID" value="KAF7773217.1"/>
    <property type="molecule type" value="Genomic_DNA"/>
</dbReference>
<sequence length="157" mass="17727">MTTEYTSGALYLAGFTQARSPHIGLLLAKDVTKGTLFHIRIDRQTSPHWQFQRRTQLITGDMFLSSLLRITKEPLALDTAENIIEKIALRIPPPENGDFGECAPWALELVQALYEEGIVDLLDVDQLGEEVDSFAKESRAYARRDKFPNLATSNFCR</sequence>
<organism evidence="1 2">
    <name type="scientific">Agaricus bisporus var. burnettii</name>
    <dbReference type="NCBI Taxonomy" id="192524"/>
    <lineage>
        <taxon>Eukaryota</taxon>
        <taxon>Fungi</taxon>
        <taxon>Dikarya</taxon>
        <taxon>Basidiomycota</taxon>
        <taxon>Agaricomycotina</taxon>
        <taxon>Agaricomycetes</taxon>
        <taxon>Agaricomycetidae</taxon>
        <taxon>Agaricales</taxon>
        <taxon>Agaricineae</taxon>
        <taxon>Agaricaceae</taxon>
        <taxon>Agaricus</taxon>
    </lineage>
</organism>
<name>A0A8H7KGC0_AGABI</name>
<comment type="caution">
    <text evidence="1">The sequence shown here is derived from an EMBL/GenBank/DDBJ whole genome shotgun (WGS) entry which is preliminary data.</text>
</comment>
<protein>
    <submittedName>
        <fullName evidence="1">Uncharacterized protein</fullName>
    </submittedName>
</protein>
<proteinExistence type="predicted"/>